<sequence>MKYTEFENCGLKKSLDMISGKWNPLILYHLFHRGNYRFNELWQTIPKVSKKVLTKHLRQLEENGLIERKEIQGFPPRTSYNLSNKGKKLGPILKDLDDFGNS</sequence>
<evidence type="ECO:0000256" key="2">
    <source>
        <dbReference type="ARBA" id="ARBA00023125"/>
    </source>
</evidence>
<organism evidence="5 6">
    <name type="scientific">Algoriphagus formosus</name>
    <dbReference type="NCBI Taxonomy" id="2007308"/>
    <lineage>
        <taxon>Bacteria</taxon>
        <taxon>Pseudomonadati</taxon>
        <taxon>Bacteroidota</taxon>
        <taxon>Cytophagia</taxon>
        <taxon>Cytophagales</taxon>
        <taxon>Cyclobacteriaceae</taxon>
        <taxon>Algoriphagus</taxon>
    </lineage>
</organism>
<accession>A0A4V3ARU3</accession>
<gene>
    <name evidence="5" type="ORF">E1898_04495</name>
</gene>
<dbReference type="PANTHER" id="PTHR33204">
    <property type="entry name" value="TRANSCRIPTIONAL REGULATOR, MARR FAMILY"/>
    <property type="match status" value="1"/>
</dbReference>
<dbReference type="InterPro" id="IPR036388">
    <property type="entry name" value="WH-like_DNA-bd_sf"/>
</dbReference>
<evidence type="ECO:0000313" key="6">
    <source>
        <dbReference type="Proteomes" id="UP000295438"/>
    </source>
</evidence>
<dbReference type="RefSeq" id="WP_133390007.1">
    <property type="nucleotide sequence ID" value="NZ_SMUW01000028.1"/>
</dbReference>
<dbReference type="PROSITE" id="PS51118">
    <property type="entry name" value="HTH_HXLR"/>
    <property type="match status" value="1"/>
</dbReference>
<evidence type="ECO:0000313" key="5">
    <source>
        <dbReference type="EMBL" id="TDK47937.1"/>
    </source>
</evidence>
<dbReference type="GO" id="GO:0003677">
    <property type="term" value="F:DNA binding"/>
    <property type="evidence" value="ECO:0007669"/>
    <property type="project" value="UniProtKB-KW"/>
</dbReference>
<evidence type="ECO:0000256" key="3">
    <source>
        <dbReference type="ARBA" id="ARBA00023163"/>
    </source>
</evidence>
<dbReference type="InterPro" id="IPR036390">
    <property type="entry name" value="WH_DNA-bd_sf"/>
</dbReference>
<dbReference type="Proteomes" id="UP000295438">
    <property type="component" value="Unassembled WGS sequence"/>
</dbReference>
<evidence type="ECO:0000256" key="1">
    <source>
        <dbReference type="ARBA" id="ARBA00023015"/>
    </source>
</evidence>
<comment type="caution">
    <text evidence="5">The sequence shown here is derived from an EMBL/GenBank/DDBJ whole genome shotgun (WGS) entry which is preliminary data.</text>
</comment>
<feature type="domain" description="HTH hxlR-type" evidence="4">
    <location>
        <begin position="9"/>
        <end position="102"/>
    </location>
</feature>
<dbReference type="Gene3D" id="1.10.10.10">
    <property type="entry name" value="Winged helix-like DNA-binding domain superfamily/Winged helix DNA-binding domain"/>
    <property type="match status" value="1"/>
</dbReference>
<evidence type="ECO:0000259" key="4">
    <source>
        <dbReference type="PROSITE" id="PS51118"/>
    </source>
</evidence>
<dbReference type="PANTHER" id="PTHR33204:SF29">
    <property type="entry name" value="TRANSCRIPTIONAL REGULATOR"/>
    <property type="match status" value="1"/>
</dbReference>
<reference evidence="5 6" key="1">
    <citation type="submission" date="2019-03" db="EMBL/GenBank/DDBJ databases">
        <title>Algoriphagus aquimaris sp. nov., isolated form marine sediment in Pohang, Korea.</title>
        <authorList>
            <person name="Kim J."/>
            <person name="Yoon S.-H."/>
            <person name="Lee S.-S."/>
        </authorList>
    </citation>
    <scope>NUCLEOTIDE SEQUENCE [LARGE SCALE GENOMIC DNA]</scope>
    <source>
        <strain evidence="5 6">F21</strain>
    </source>
</reference>
<dbReference type="InterPro" id="IPR002577">
    <property type="entry name" value="HTH_HxlR"/>
</dbReference>
<dbReference type="EMBL" id="SMUW01000028">
    <property type="protein sequence ID" value="TDK47937.1"/>
    <property type="molecule type" value="Genomic_DNA"/>
</dbReference>
<dbReference type="AlphaFoldDB" id="A0A4V3ARU3"/>
<keyword evidence="3" id="KW-0804">Transcription</keyword>
<keyword evidence="2" id="KW-0238">DNA-binding</keyword>
<keyword evidence="6" id="KW-1185">Reference proteome</keyword>
<dbReference type="SUPFAM" id="SSF46785">
    <property type="entry name" value="Winged helix' DNA-binding domain"/>
    <property type="match status" value="1"/>
</dbReference>
<keyword evidence="1" id="KW-0805">Transcription regulation</keyword>
<protein>
    <submittedName>
        <fullName evidence="5">Transcriptional regulator</fullName>
    </submittedName>
</protein>
<dbReference type="Pfam" id="PF01638">
    <property type="entry name" value="HxlR"/>
    <property type="match status" value="1"/>
</dbReference>
<proteinExistence type="predicted"/>
<name>A0A4V3ARU3_9BACT</name>